<reference evidence="1" key="1">
    <citation type="submission" date="2021-01" db="EMBL/GenBank/DDBJ databases">
        <title>Whole genome shotgun sequence of Actinoplanes tereljensis NBRC 105297.</title>
        <authorList>
            <person name="Komaki H."/>
            <person name="Tamura T."/>
        </authorList>
    </citation>
    <scope>NUCLEOTIDE SEQUENCE</scope>
    <source>
        <strain evidence="1">NBRC 105297</strain>
    </source>
</reference>
<keyword evidence="2" id="KW-1185">Reference proteome</keyword>
<proteinExistence type="predicted"/>
<organism evidence="1 2">
    <name type="scientific">Paractinoplanes tereljensis</name>
    <dbReference type="NCBI Taxonomy" id="571912"/>
    <lineage>
        <taxon>Bacteria</taxon>
        <taxon>Bacillati</taxon>
        <taxon>Actinomycetota</taxon>
        <taxon>Actinomycetes</taxon>
        <taxon>Micromonosporales</taxon>
        <taxon>Micromonosporaceae</taxon>
        <taxon>Paractinoplanes</taxon>
    </lineage>
</organism>
<dbReference type="Proteomes" id="UP000623608">
    <property type="component" value="Unassembled WGS sequence"/>
</dbReference>
<dbReference type="AlphaFoldDB" id="A0A919NLQ5"/>
<evidence type="ECO:0000313" key="1">
    <source>
        <dbReference type="EMBL" id="GIF20445.1"/>
    </source>
</evidence>
<sequence length="132" mass="14250">MAVRTDLTLLLGRHLGDYLTQEVLREWALLPGLGAGPARSLLSPDLGVSLLADDYGRIAMIFLHFHGDAGFQPYPGAIPGRGGTIPKRNSLMAALGRPDPGTTGQWSFPTFTMFAQYAADNENLLRLTLRAA</sequence>
<dbReference type="EMBL" id="BOMY01000022">
    <property type="protein sequence ID" value="GIF20445.1"/>
    <property type="molecule type" value="Genomic_DNA"/>
</dbReference>
<gene>
    <name evidence="1" type="ORF">Ate02nite_31750</name>
</gene>
<protein>
    <submittedName>
        <fullName evidence="1">Uncharacterized protein</fullName>
    </submittedName>
</protein>
<accession>A0A919NLQ5</accession>
<evidence type="ECO:0000313" key="2">
    <source>
        <dbReference type="Proteomes" id="UP000623608"/>
    </source>
</evidence>
<name>A0A919NLQ5_9ACTN</name>
<comment type="caution">
    <text evidence="1">The sequence shown here is derived from an EMBL/GenBank/DDBJ whole genome shotgun (WGS) entry which is preliminary data.</text>
</comment>